<comment type="similarity">
    <text evidence="1">Belongs to the class IV-like SAM-binding methyltransferase superfamily. RNA methyltransferase TrmH family.</text>
</comment>
<dbReference type="InterPro" id="IPR004441">
    <property type="entry name" value="rRNA_MeTrfase_TrmH"/>
</dbReference>
<protein>
    <submittedName>
        <fullName evidence="5">23S rRNA (Guanosine(2251)-2'-O)-methyltransferase RlmB</fullName>
    </submittedName>
</protein>
<dbReference type="GO" id="GO:0008173">
    <property type="term" value="F:RNA methyltransferase activity"/>
    <property type="evidence" value="ECO:0007669"/>
    <property type="project" value="InterPro"/>
</dbReference>
<dbReference type="Proteomes" id="UP000501060">
    <property type="component" value="Chromosome"/>
</dbReference>
<accession>A0A858U5E1</accession>
<evidence type="ECO:0000256" key="2">
    <source>
        <dbReference type="ARBA" id="ARBA00022603"/>
    </source>
</evidence>
<dbReference type="CDD" id="cd18103">
    <property type="entry name" value="SpoU-like_RlmB"/>
    <property type="match status" value="1"/>
</dbReference>
<dbReference type="Pfam" id="PF00588">
    <property type="entry name" value="SpoU_methylase"/>
    <property type="match status" value="1"/>
</dbReference>
<dbReference type="GO" id="GO:0003723">
    <property type="term" value="F:RNA binding"/>
    <property type="evidence" value="ECO:0007669"/>
    <property type="project" value="InterPro"/>
</dbReference>
<evidence type="ECO:0000313" key="6">
    <source>
        <dbReference type="Proteomes" id="UP000501060"/>
    </source>
</evidence>
<keyword evidence="6" id="KW-1185">Reference proteome</keyword>
<dbReference type="NCBIfam" id="TIGR00186">
    <property type="entry name" value="rRNA_methyl_3"/>
    <property type="match status" value="1"/>
</dbReference>
<dbReference type="SMART" id="SM00967">
    <property type="entry name" value="SpoU_sub_bind"/>
    <property type="match status" value="1"/>
</dbReference>
<keyword evidence="2 5" id="KW-0489">Methyltransferase</keyword>
<proteinExistence type="inferred from homology"/>
<evidence type="ECO:0000256" key="3">
    <source>
        <dbReference type="ARBA" id="ARBA00022679"/>
    </source>
</evidence>
<evidence type="ECO:0000256" key="1">
    <source>
        <dbReference type="ARBA" id="ARBA00007228"/>
    </source>
</evidence>
<dbReference type="Gene3D" id="3.40.1280.10">
    <property type="match status" value="1"/>
</dbReference>
<dbReference type="EMBL" id="CP051481">
    <property type="protein sequence ID" value="QJG67271.1"/>
    <property type="molecule type" value="Genomic_DNA"/>
</dbReference>
<dbReference type="Pfam" id="PF08032">
    <property type="entry name" value="SpoU_sub_bind"/>
    <property type="match status" value="1"/>
</dbReference>
<evidence type="ECO:0000313" key="5">
    <source>
        <dbReference type="EMBL" id="QJG67271.1"/>
    </source>
</evidence>
<dbReference type="PANTHER" id="PTHR46429:SF1">
    <property type="entry name" value="23S RRNA (GUANOSINE-2'-O-)-METHYLTRANSFERASE RLMB"/>
    <property type="match status" value="1"/>
</dbReference>
<dbReference type="InterPro" id="IPR013123">
    <property type="entry name" value="SpoU_subst-bd"/>
</dbReference>
<organism evidence="5 6">
    <name type="scientific">Mycoplasma phocoenae</name>
    <dbReference type="NCBI Taxonomy" id="754517"/>
    <lineage>
        <taxon>Bacteria</taxon>
        <taxon>Bacillati</taxon>
        <taxon>Mycoplasmatota</taxon>
        <taxon>Mollicutes</taxon>
        <taxon>Mycoplasmataceae</taxon>
        <taxon>Mycoplasma</taxon>
    </lineage>
</organism>
<name>A0A858U5E1_9MOLU</name>
<dbReference type="InterPro" id="IPR029064">
    <property type="entry name" value="Ribosomal_eL30-like_sf"/>
</dbReference>
<dbReference type="AlphaFoldDB" id="A0A858U5E1"/>
<reference evidence="5 6" key="1">
    <citation type="submission" date="2020-04" db="EMBL/GenBank/DDBJ databases">
        <title>Novel Mycoplasma species detected in Phocoena phocoena (harbor porpoise) from the USA.</title>
        <authorList>
            <person name="Volokhov D.V."/>
        </authorList>
    </citation>
    <scope>NUCLEOTIDE SEQUENCE [LARGE SCALE GENOMIC DNA]</scope>
    <source>
        <strain evidence="5 6">Phocoena C-264-GEN</strain>
    </source>
</reference>
<keyword evidence="3 5" id="KW-0808">Transferase</keyword>
<dbReference type="InterPro" id="IPR029026">
    <property type="entry name" value="tRNA_m1G_MTases_N"/>
</dbReference>
<evidence type="ECO:0000259" key="4">
    <source>
        <dbReference type="SMART" id="SM00967"/>
    </source>
</evidence>
<dbReference type="SUPFAM" id="SSF75217">
    <property type="entry name" value="alpha/beta knot"/>
    <property type="match status" value="1"/>
</dbReference>
<feature type="domain" description="RNA 2-O ribose methyltransferase substrate binding" evidence="4">
    <location>
        <begin position="5"/>
        <end position="69"/>
    </location>
</feature>
<dbReference type="InterPro" id="IPR001537">
    <property type="entry name" value="SpoU_MeTrfase"/>
</dbReference>
<dbReference type="GO" id="GO:0005829">
    <property type="term" value="C:cytosol"/>
    <property type="evidence" value="ECO:0007669"/>
    <property type="project" value="TreeGrafter"/>
</dbReference>
<dbReference type="InterPro" id="IPR029028">
    <property type="entry name" value="Alpha/beta_knot_MTases"/>
</dbReference>
<gene>
    <name evidence="5" type="primary">rlmB</name>
    <name evidence="5" type="ORF">HGG69_00990</name>
</gene>
<dbReference type="GO" id="GO:0032259">
    <property type="term" value="P:methylation"/>
    <property type="evidence" value="ECO:0007669"/>
    <property type="project" value="UniProtKB-KW"/>
</dbReference>
<dbReference type="KEGG" id="mphe:HGG69_00990"/>
<dbReference type="GO" id="GO:0006396">
    <property type="term" value="P:RNA processing"/>
    <property type="evidence" value="ECO:0007669"/>
    <property type="project" value="InterPro"/>
</dbReference>
<sequence length="226" mass="25077">MNKNIICGRNSVLDAVDNKFNIETIYIQKGSNIKINFDNIKFISREEMNKMTRENHQGIIAVIKPFNYADFNQIINKMIDKVLILDHIQDPHNLGAIIRSANVFGVNWIIIPEDRAAAITPTVLKISSGGFANMNIVKVASIYTAIDKLKSAGFWIYSTALGKNAKDISKVKFNENSVLVIGNEAKGVSNTILKHSDELIYIPQKGTVQSLNASVAAGISLYFFTK</sequence>
<dbReference type="Gene3D" id="3.30.1330.30">
    <property type="match status" value="1"/>
</dbReference>
<dbReference type="SUPFAM" id="SSF55315">
    <property type="entry name" value="L30e-like"/>
    <property type="match status" value="1"/>
</dbReference>
<dbReference type="PANTHER" id="PTHR46429">
    <property type="entry name" value="23S RRNA (GUANOSINE-2'-O-)-METHYLTRANSFERASE RLMB"/>
    <property type="match status" value="1"/>
</dbReference>